<evidence type="ECO:0000313" key="8">
    <source>
        <dbReference type="Proteomes" id="UP000264006"/>
    </source>
</evidence>
<reference evidence="7 8" key="1">
    <citation type="submission" date="2018-09" db="EMBL/GenBank/DDBJ databases">
        <title>Complete genome sequence of Euzebya sp. DY32-46 isolated from seawater of Pacific Ocean.</title>
        <authorList>
            <person name="Xu L."/>
            <person name="Wu Y.-H."/>
            <person name="Xu X.-W."/>
        </authorList>
    </citation>
    <scope>NUCLEOTIDE SEQUENCE [LARGE SCALE GENOMIC DNA]</scope>
    <source>
        <strain evidence="7 8">DY32-46</strain>
    </source>
</reference>
<dbReference type="SUPFAM" id="SSF116726">
    <property type="entry name" value="TrkA C-terminal domain-like"/>
    <property type="match status" value="1"/>
</dbReference>
<dbReference type="PROSITE" id="PS51202">
    <property type="entry name" value="RCK_C"/>
    <property type="match status" value="1"/>
</dbReference>
<dbReference type="InterPro" id="IPR006036">
    <property type="entry name" value="K_uptake_TrkA"/>
</dbReference>
<dbReference type="AlphaFoldDB" id="A0A346Y232"/>
<evidence type="ECO:0000256" key="4">
    <source>
        <dbReference type="ARBA" id="ARBA00023027"/>
    </source>
</evidence>
<dbReference type="PROSITE" id="PS51201">
    <property type="entry name" value="RCK_N"/>
    <property type="match status" value="1"/>
</dbReference>
<dbReference type="EMBL" id="CP031165">
    <property type="protein sequence ID" value="AXV08529.1"/>
    <property type="molecule type" value="Genomic_DNA"/>
</dbReference>
<dbReference type="PANTHER" id="PTHR43833">
    <property type="entry name" value="POTASSIUM CHANNEL PROTEIN 2-RELATED-RELATED"/>
    <property type="match status" value="1"/>
</dbReference>
<evidence type="ECO:0000313" key="7">
    <source>
        <dbReference type="EMBL" id="AXV08529.1"/>
    </source>
</evidence>
<evidence type="ECO:0000259" key="5">
    <source>
        <dbReference type="PROSITE" id="PS51201"/>
    </source>
</evidence>
<organism evidence="7 8">
    <name type="scientific">Euzebya pacifica</name>
    <dbReference type="NCBI Taxonomy" id="1608957"/>
    <lineage>
        <taxon>Bacteria</taxon>
        <taxon>Bacillati</taxon>
        <taxon>Actinomycetota</taxon>
        <taxon>Nitriliruptoria</taxon>
        <taxon>Euzebyales</taxon>
    </lineage>
</organism>
<dbReference type="Pfam" id="PF02254">
    <property type="entry name" value="TrkA_N"/>
    <property type="match status" value="1"/>
</dbReference>
<keyword evidence="2" id="KW-0633">Potassium transport</keyword>
<feature type="domain" description="RCK N-terminal" evidence="5">
    <location>
        <begin position="1"/>
        <end position="121"/>
    </location>
</feature>
<dbReference type="GO" id="GO:0015079">
    <property type="term" value="F:potassium ion transmembrane transporter activity"/>
    <property type="evidence" value="ECO:0007669"/>
    <property type="project" value="InterPro"/>
</dbReference>
<feature type="domain" description="RCK C-terminal" evidence="6">
    <location>
        <begin position="136"/>
        <end position="215"/>
    </location>
</feature>
<evidence type="ECO:0000259" key="6">
    <source>
        <dbReference type="PROSITE" id="PS51202"/>
    </source>
</evidence>
<dbReference type="Gene3D" id="3.40.50.720">
    <property type="entry name" value="NAD(P)-binding Rossmann-like Domain"/>
    <property type="match status" value="1"/>
</dbReference>
<keyword evidence="2" id="KW-0406">Ion transport</keyword>
<sequence length="217" mass="23892">MHIIVGGCGRVGADLAERLSDEGHDVVVIDASDEAFRRIGTTFNGEALVGDITDKEVLSRAGVERADALAAVTPSDNANLMAVQIAKELFDVPNTVARLFNPQREPSYRKMGIRYVPETSMIVSAIRNDLEPESFPVHLSRAEDDVSLVEVLIGDHGRGVSVAEVERDGDARVAKLQRGVRMQIPRLDDRFREGDLVVCAVRRSGERRLRHLLLGRD</sequence>
<evidence type="ECO:0000256" key="3">
    <source>
        <dbReference type="ARBA" id="ARBA00022958"/>
    </source>
</evidence>
<dbReference type="InterPro" id="IPR050721">
    <property type="entry name" value="Trk_Ktr_HKT_K-transport"/>
</dbReference>
<gene>
    <name evidence="7" type="ORF">DVS28_a3857</name>
</gene>
<dbReference type="InterPro" id="IPR036291">
    <property type="entry name" value="NAD(P)-bd_dom_sf"/>
</dbReference>
<protein>
    <recommendedName>
        <fullName evidence="1">Trk system potassium uptake protein TrkA</fullName>
    </recommendedName>
</protein>
<keyword evidence="2" id="KW-0813">Transport</keyword>
<evidence type="ECO:0000256" key="1">
    <source>
        <dbReference type="ARBA" id="ARBA00017378"/>
    </source>
</evidence>
<dbReference type="GO" id="GO:0005886">
    <property type="term" value="C:plasma membrane"/>
    <property type="evidence" value="ECO:0007669"/>
    <property type="project" value="InterPro"/>
</dbReference>
<dbReference type="Gene3D" id="3.30.70.1450">
    <property type="entry name" value="Regulator of K+ conductance, C-terminal domain"/>
    <property type="match status" value="1"/>
</dbReference>
<dbReference type="InterPro" id="IPR003148">
    <property type="entry name" value="RCK_N"/>
</dbReference>
<keyword evidence="4" id="KW-0520">NAD</keyword>
<keyword evidence="8" id="KW-1185">Reference proteome</keyword>
<name>A0A346Y232_9ACTN</name>
<accession>A0A346Y232</accession>
<dbReference type="InterPro" id="IPR036721">
    <property type="entry name" value="RCK_C_sf"/>
</dbReference>
<keyword evidence="3" id="KW-0630">Potassium</keyword>
<proteinExistence type="predicted"/>
<dbReference type="RefSeq" id="WP_164710761.1">
    <property type="nucleotide sequence ID" value="NZ_CAXIBR010000110.1"/>
</dbReference>
<dbReference type="PANTHER" id="PTHR43833:SF8">
    <property type="entry name" value="TRK SYSTEM POTASSIUM UPTAKE PROTEIN TRKA"/>
    <property type="match status" value="1"/>
</dbReference>
<dbReference type="Proteomes" id="UP000264006">
    <property type="component" value="Chromosome"/>
</dbReference>
<dbReference type="InterPro" id="IPR006037">
    <property type="entry name" value="RCK_C"/>
</dbReference>
<dbReference type="KEGG" id="euz:DVS28_a3857"/>
<evidence type="ECO:0000256" key="2">
    <source>
        <dbReference type="ARBA" id="ARBA00022538"/>
    </source>
</evidence>
<dbReference type="SUPFAM" id="SSF51735">
    <property type="entry name" value="NAD(P)-binding Rossmann-fold domains"/>
    <property type="match status" value="1"/>
</dbReference>
<dbReference type="PRINTS" id="PR00335">
    <property type="entry name" value="KUPTAKETRKA"/>
</dbReference>